<protein>
    <submittedName>
        <fullName evidence="1">Uncharacterized protein</fullName>
    </submittedName>
</protein>
<accession>A0A239LJY1</accession>
<keyword evidence="2" id="KW-1185">Reference proteome</keyword>
<proteinExistence type="predicted"/>
<evidence type="ECO:0000313" key="2">
    <source>
        <dbReference type="Proteomes" id="UP000198393"/>
    </source>
</evidence>
<dbReference type="Proteomes" id="UP000198393">
    <property type="component" value="Unassembled WGS sequence"/>
</dbReference>
<organism evidence="1 2">
    <name type="scientific">Ekhidna lutea</name>
    <dbReference type="NCBI Taxonomy" id="447679"/>
    <lineage>
        <taxon>Bacteria</taxon>
        <taxon>Pseudomonadati</taxon>
        <taxon>Bacteroidota</taxon>
        <taxon>Cytophagia</taxon>
        <taxon>Cytophagales</taxon>
        <taxon>Reichenbachiellaceae</taxon>
        <taxon>Ekhidna</taxon>
    </lineage>
</organism>
<evidence type="ECO:0000313" key="1">
    <source>
        <dbReference type="EMBL" id="SNT30113.1"/>
    </source>
</evidence>
<gene>
    <name evidence="1" type="ORF">SAMN05421640_3291</name>
</gene>
<dbReference type="EMBL" id="FZPD01000005">
    <property type="protein sequence ID" value="SNT30113.1"/>
    <property type="molecule type" value="Genomic_DNA"/>
</dbReference>
<sequence>MRSLKIHLTFLFLLSYYFLFCQDGASEKLGFIQRSVTEVDSAVLIENIRQFLSHEIDGNSPIWFDGSIVLKSGYKIDGLKVKFNPFDNSVYINENVAWYKVSNNAIAGFNIKKEQREMVFRKGYSLPFQGLIEVTTALRHQDIISYLKDYSDYNKLVFNSLTIEKRGLNHKLSIELETKSRQTIFKFRNYLIAHDNIANVDSDYNIPELNENTYVEILFETESFVIVKHHFKKVAQIGSVSLSQHKGVFMFDEKDYYMAGNKNILTEFLFNKVSLKKAFYNSEVNDFPQIRNVGSERKLMNWLSQNYN</sequence>
<name>A0A239LJY1_EKHLU</name>
<dbReference type="RefSeq" id="WP_089357952.1">
    <property type="nucleotide sequence ID" value="NZ_FZPD01000005.1"/>
</dbReference>
<dbReference type="AlphaFoldDB" id="A0A239LJY1"/>
<reference evidence="1 2" key="1">
    <citation type="submission" date="2017-06" db="EMBL/GenBank/DDBJ databases">
        <authorList>
            <person name="Kim H.J."/>
            <person name="Triplett B.A."/>
        </authorList>
    </citation>
    <scope>NUCLEOTIDE SEQUENCE [LARGE SCALE GENOMIC DNA]</scope>
    <source>
        <strain evidence="1 2">DSM 19307</strain>
    </source>
</reference>